<dbReference type="Proteomes" id="UP000544122">
    <property type="component" value="Unassembled WGS sequence"/>
</dbReference>
<evidence type="ECO:0000313" key="2">
    <source>
        <dbReference type="Proteomes" id="UP000544122"/>
    </source>
</evidence>
<accession>A0A7Y4GV74</accession>
<dbReference type="RefSeq" id="WP_171581792.1">
    <property type="nucleotide sequence ID" value="NZ_JAAVLX010000007.1"/>
</dbReference>
<name>A0A7Y4GV74_9BRAD</name>
<evidence type="ECO:0000313" key="1">
    <source>
        <dbReference type="EMBL" id="NOJ42588.1"/>
    </source>
</evidence>
<keyword evidence="2" id="KW-1185">Reference proteome</keyword>
<gene>
    <name evidence="1" type="ORF">HCN58_23870</name>
</gene>
<proteinExistence type="predicted"/>
<sequence length="97" mass="11375">MPRLRPTNVRRIARGIYVQLKITWCFYAGAVDFFSELHSAERLSWQVPARELRRSIRAQCLAEPAHEFPAQSKAFFLPLMKEFIARRTGARGANRWR</sequence>
<protein>
    <submittedName>
        <fullName evidence="1">Uncharacterized protein</fullName>
    </submittedName>
</protein>
<organism evidence="1 2">
    <name type="scientific">Bradyrhizobium australiense</name>
    <dbReference type="NCBI Taxonomy" id="2721161"/>
    <lineage>
        <taxon>Bacteria</taxon>
        <taxon>Pseudomonadati</taxon>
        <taxon>Pseudomonadota</taxon>
        <taxon>Alphaproteobacteria</taxon>
        <taxon>Hyphomicrobiales</taxon>
        <taxon>Nitrobacteraceae</taxon>
        <taxon>Bradyrhizobium</taxon>
    </lineage>
</organism>
<dbReference type="AlphaFoldDB" id="A0A7Y4GV74"/>
<reference evidence="1 2" key="1">
    <citation type="submission" date="2020-03" db="EMBL/GenBank/DDBJ databases">
        <title>Bradyrhizobium diversity isolated from nodules of Indigofera sp.</title>
        <authorList>
            <person name="Klepa M."/>
            <person name="Helene L."/>
            <person name="Hungria M."/>
        </authorList>
    </citation>
    <scope>NUCLEOTIDE SEQUENCE [LARGE SCALE GENOMIC DNA]</scope>
    <source>
        <strain evidence="1 2">WSM 1791</strain>
    </source>
</reference>
<dbReference type="EMBL" id="JAAVLX010000007">
    <property type="protein sequence ID" value="NOJ42588.1"/>
    <property type="molecule type" value="Genomic_DNA"/>
</dbReference>
<comment type="caution">
    <text evidence="1">The sequence shown here is derived from an EMBL/GenBank/DDBJ whole genome shotgun (WGS) entry which is preliminary data.</text>
</comment>